<dbReference type="InterPro" id="IPR041698">
    <property type="entry name" value="Methyltransf_25"/>
</dbReference>
<dbReference type="GO" id="GO:0032259">
    <property type="term" value="P:methylation"/>
    <property type="evidence" value="ECO:0007669"/>
    <property type="project" value="UniProtKB-KW"/>
</dbReference>
<dbReference type="EC" id="2.1.1.64" evidence="2"/>
<dbReference type="GO" id="GO:0061542">
    <property type="term" value="F:3-demethylubiquinol 3-O-methyltransferase activity"/>
    <property type="evidence" value="ECO:0007669"/>
    <property type="project" value="UniProtKB-EC"/>
</dbReference>
<feature type="domain" description="Methyltransferase" evidence="1">
    <location>
        <begin position="64"/>
        <end position="153"/>
    </location>
</feature>
<name>A0ABV7YGY2_9ACTN</name>
<dbReference type="SUPFAM" id="SSF53335">
    <property type="entry name" value="S-adenosyl-L-methionine-dependent methyltransferases"/>
    <property type="match status" value="1"/>
</dbReference>
<dbReference type="Pfam" id="PF13649">
    <property type="entry name" value="Methyltransf_25"/>
    <property type="match status" value="1"/>
</dbReference>
<dbReference type="GO" id="GO:0102208">
    <property type="term" value="F:2-polyprenyl-6-hydroxyphenol methylase activity"/>
    <property type="evidence" value="ECO:0007669"/>
    <property type="project" value="UniProtKB-EC"/>
</dbReference>
<protein>
    <submittedName>
        <fullName evidence="2">Class I SAM-dependent methyltransferase</fullName>
        <ecNumber evidence="2">2.1.1.222</ecNumber>
        <ecNumber evidence="2">2.1.1.64</ecNumber>
    </submittedName>
</protein>
<dbReference type="EC" id="2.1.1.222" evidence="2"/>
<dbReference type="CDD" id="cd02440">
    <property type="entry name" value="AdoMet_MTases"/>
    <property type="match status" value="1"/>
</dbReference>
<sequence>MDGPETGDAFGALLQAGLQDRAATGVIERDDGLVTPHAAAGYFTAVDEWPALERTACERASGRVLDLGSGAGRHALHLQKRGVDVVALDPSPGACAVARAQGVRDVREAGIEDVAKLGERFDTFLLLGNNLGLLGSREAAPRLLAGLAASAAPGARILGANLDPSGSPDADHAAYQQCNKDAGRLAGQLRLRVRYRRLADAWFDYLLCSPAELGELVAESPWQLAHVEEDGAGYLAELRMRDRSTT</sequence>
<dbReference type="Gene3D" id="3.40.50.150">
    <property type="entry name" value="Vaccinia Virus protein VP39"/>
    <property type="match status" value="1"/>
</dbReference>
<dbReference type="Proteomes" id="UP001595699">
    <property type="component" value="Unassembled WGS sequence"/>
</dbReference>
<dbReference type="EMBL" id="JBHRZH010000021">
    <property type="protein sequence ID" value="MFC3763896.1"/>
    <property type="molecule type" value="Genomic_DNA"/>
</dbReference>
<reference evidence="3" key="1">
    <citation type="journal article" date="2019" name="Int. J. Syst. Evol. Microbiol.">
        <title>The Global Catalogue of Microorganisms (GCM) 10K type strain sequencing project: providing services to taxonomists for standard genome sequencing and annotation.</title>
        <authorList>
            <consortium name="The Broad Institute Genomics Platform"/>
            <consortium name="The Broad Institute Genome Sequencing Center for Infectious Disease"/>
            <person name="Wu L."/>
            <person name="Ma J."/>
        </authorList>
    </citation>
    <scope>NUCLEOTIDE SEQUENCE [LARGE SCALE GENOMIC DNA]</scope>
    <source>
        <strain evidence="3">CGMCC 4.7241</strain>
    </source>
</reference>
<gene>
    <name evidence="2" type="ORF">ACFOUW_23875</name>
</gene>
<evidence type="ECO:0000313" key="3">
    <source>
        <dbReference type="Proteomes" id="UP001595699"/>
    </source>
</evidence>
<evidence type="ECO:0000259" key="1">
    <source>
        <dbReference type="Pfam" id="PF13649"/>
    </source>
</evidence>
<dbReference type="InterPro" id="IPR029063">
    <property type="entry name" value="SAM-dependent_MTases_sf"/>
</dbReference>
<dbReference type="RefSeq" id="WP_205120909.1">
    <property type="nucleotide sequence ID" value="NZ_JAFBCM010000001.1"/>
</dbReference>
<accession>A0ABV7YGY2</accession>
<evidence type="ECO:0000313" key="2">
    <source>
        <dbReference type="EMBL" id="MFC3763896.1"/>
    </source>
</evidence>
<proteinExistence type="predicted"/>
<organism evidence="2 3">
    <name type="scientific">Tenggerimyces flavus</name>
    <dbReference type="NCBI Taxonomy" id="1708749"/>
    <lineage>
        <taxon>Bacteria</taxon>
        <taxon>Bacillati</taxon>
        <taxon>Actinomycetota</taxon>
        <taxon>Actinomycetes</taxon>
        <taxon>Propionibacteriales</taxon>
        <taxon>Nocardioidaceae</taxon>
        <taxon>Tenggerimyces</taxon>
    </lineage>
</organism>
<keyword evidence="3" id="KW-1185">Reference proteome</keyword>
<comment type="caution">
    <text evidence="2">The sequence shown here is derived from an EMBL/GenBank/DDBJ whole genome shotgun (WGS) entry which is preliminary data.</text>
</comment>
<keyword evidence="2" id="KW-0808">Transferase</keyword>
<keyword evidence="2" id="KW-0489">Methyltransferase</keyword>